<feature type="region of interest" description="Disordered" evidence="5">
    <location>
        <begin position="783"/>
        <end position="818"/>
    </location>
</feature>
<dbReference type="AlphaFoldDB" id="A0A1V9XS03"/>
<dbReference type="PANTHER" id="PTHR18898">
    <property type="entry name" value="NUCLEOPROTEIN TPR-RELATED"/>
    <property type="match status" value="1"/>
</dbReference>
<dbReference type="GO" id="GO:0005643">
    <property type="term" value="C:nuclear pore"/>
    <property type="evidence" value="ECO:0007669"/>
    <property type="project" value="TreeGrafter"/>
</dbReference>
<feature type="domain" description="NUA/TPR/MLP1-2-like" evidence="6">
    <location>
        <begin position="3"/>
        <end position="73"/>
    </location>
</feature>
<keyword evidence="2 4" id="KW-0175">Coiled coil</keyword>
<feature type="coiled-coil region" evidence="4">
    <location>
        <begin position="559"/>
        <end position="600"/>
    </location>
</feature>
<feature type="compositionally biased region" description="Basic and acidic residues" evidence="5">
    <location>
        <begin position="146"/>
        <end position="155"/>
    </location>
</feature>
<comment type="subcellular location">
    <subcellularLocation>
        <location evidence="1">Nucleus</location>
    </subcellularLocation>
</comment>
<name>A0A1V9XS03_9ACAR</name>
<feature type="coiled-coil region" evidence="4">
    <location>
        <begin position="48"/>
        <end position="106"/>
    </location>
</feature>
<evidence type="ECO:0000256" key="4">
    <source>
        <dbReference type="SAM" id="Coils"/>
    </source>
</evidence>
<keyword evidence="3" id="KW-0539">Nucleus</keyword>
<dbReference type="InParanoid" id="A0A1V9XS03"/>
<evidence type="ECO:0000256" key="5">
    <source>
        <dbReference type="SAM" id="MobiDB-lite"/>
    </source>
</evidence>
<evidence type="ECO:0000256" key="3">
    <source>
        <dbReference type="ARBA" id="ARBA00023242"/>
    </source>
</evidence>
<feature type="coiled-coil region" evidence="4">
    <location>
        <begin position="651"/>
        <end position="685"/>
    </location>
</feature>
<feature type="region of interest" description="Disordered" evidence="5">
    <location>
        <begin position="362"/>
        <end position="383"/>
    </location>
</feature>
<gene>
    <name evidence="7" type="ORF">BIW11_03109</name>
</gene>
<keyword evidence="8" id="KW-1185">Reference proteome</keyword>
<dbReference type="Proteomes" id="UP000192247">
    <property type="component" value="Unassembled WGS sequence"/>
</dbReference>
<protein>
    <recommendedName>
        <fullName evidence="6">NUA/TPR/MLP1-2-like domain-containing protein</fullName>
    </recommendedName>
</protein>
<reference evidence="7 8" key="1">
    <citation type="journal article" date="2017" name="Gigascience">
        <title>Draft genome of the honey bee ectoparasitic mite, Tropilaelaps mercedesae, is shaped by the parasitic life history.</title>
        <authorList>
            <person name="Dong X."/>
            <person name="Armstrong S.D."/>
            <person name="Xia D."/>
            <person name="Makepeace B.L."/>
            <person name="Darby A.C."/>
            <person name="Kadowaki T."/>
        </authorList>
    </citation>
    <scope>NUCLEOTIDE SEQUENCE [LARGE SCALE GENOMIC DNA]</scope>
    <source>
        <strain evidence="7">Wuxi-XJTLU</strain>
    </source>
</reference>
<dbReference type="GO" id="GO:0017056">
    <property type="term" value="F:structural constituent of nuclear pore"/>
    <property type="evidence" value="ECO:0007669"/>
    <property type="project" value="TreeGrafter"/>
</dbReference>
<dbReference type="GO" id="GO:0006406">
    <property type="term" value="P:mRNA export from nucleus"/>
    <property type="evidence" value="ECO:0007669"/>
    <property type="project" value="TreeGrafter"/>
</dbReference>
<dbReference type="STRING" id="418985.A0A1V9XS03"/>
<feature type="non-terminal residue" evidence="7">
    <location>
        <position position="818"/>
    </location>
</feature>
<feature type="compositionally biased region" description="Low complexity" evidence="5">
    <location>
        <begin position="367"/>
        <end position="383"/>
    </location>
</feature>
<dbReference type="PANTHER" id="PTHR18898:SF2">
    <property type="entry name" value="NUCLEOPROTEIN TPR"/>
    <property type="match status" value="1"/>
</dbReference>
<dbReference type="InterPro" id="IPR057974">
    <property type="entry name" value="NUA/TPR/MLP1-2-like_dom"/>
</dbReference>
<comment type="caution">
    <text evidence="7">The sequence shown here is derived from an EMBL/GenBank/DDBJ whole genome shotgun (WGS) entry which is preliminary data.</text>
</comment>
<evidence type="ECO:0000256" key="2">
    <source>
        <dbReference type="ARBA" id="ARBA00023054"/>
    </source>
</evidence>
<feature type="region of interest" description="Disordered" evidence="5">
    <location>
        <begin position="116"/>
        <end position="155"/>
    </location>
</feature>
<evidence type="ECO:0000256" key="1">
    <source>
        <dbReference type="ARBA" id="ARBA00004123"/>
    </source>
</evidence>
<evidence type="ECO:0000313" key="7">
    <source>
        <dbReference type="EMBL" id="OQR76286.1"/>
    </source>
</evidence>
<organism evidence="7 8">
    <name type="scientific">Tropilaelaps mercedesae</name>
    <dbReference type="NCBI Taxonomy" id="418985"/>
    <lineage>
        <taxon>Eukaryota</taxon>
        <taxon>Metazoa</taxon>
        <taxon>Ecdysozoa</taxon>
        <taxon>Arthropoda</taxon>
        <taxon>Chelicerata</taxon>
        <taxon>Arachnida</taxon>
        <taxon>Acari</taxon>
        <taxon>Parasitiformes</taxon>
        <taxon>Mesostigmata</taxon>
        <taxon>Gamasina</taxon>
        <taxon>Dermanyssoidea</taxon>
        <taxon>Laelapidae</taxon>
        <taxon>Tropilaelaps</taxon>
    </lineage>
</organism>
<feature type="coiled-coil region" evidence="4">
    <location>
        <begin position="402"/>
        <end position="526"/>
    </location>
</feature>
<dbReference type="Pfam" id="PF25785">
    <property type="entry name" value="TPR"/>
    <property type="match status" value="1"/>
</dbReference>
<evidence type="ECO:0000313" key="8">
    <source>
        <dbReference type="Proteomes" id="UP000192247"/>
    </source>
</evidence>
<evidence type="ECO:0000259" key="6">
    <source>
        <dbReference type="Pfam" id="PF25785"/>
    </source>
</evidence>
<dbReference type="OrthoDB" id="6516990at2759"/>
<feature type="coiled-coil region" evidence="4">
    <location>
        <begin position="214"/>
        <end position="269"/>
    </location>
</feature>
<accession>A0A1V9XS03</accession>
<sequence>MRLHSQVQVLLAQVENRLDTLARDIPLGGSEATVTDVVSSRLITFTSIAELQEKNSQLLRAVRELESIIEERETDEKRSLELESLVIDLKREVEQLMAEKDCQAEMVSVLRTVNGRSSLSKGGSTPPGLRNETSGTGIGASEELEDPSRNDRENSRAALEIERLTKEIERIRNESVAKTSKLETKIESLQSINCSVKIELAGVKAKLENEIIRSRQLEGQLKTTQVEIQSLRDRNVSLTTNIVSYERNVKQLEDELSERSARLRQKESQLFEALADLKIQCENYRNLTAQSDISQAESLRKTEVILEFQEVKDQLRGVKEYFAKQLQEAVDAKDKLLNDARIEIDKYKEKLLKAEAELVEARKSPTSSIGSPARAAPAPSTSSGGLCCVSYKDQVTKYQVMTKALEQQVAAEKENNKRSQKMLQELKACLNDAKESSVALTEKLSAEVTNAKSEATRFQAEKEVAEEKALQEEQRRKDLEILLKEAESSLSEVRSTLAASTDRESLQRLEAEIAETRSRLETELIAHGKVVEDLASVRLRAERAEKARYEANQMVQATLTRLEQETITNRDEMNRLRNENSSLLERLEEHRKRYDELLARLGPSDETKRLVATSLDAGTRGCTPMDVLETSELTSVVAFLRNEQKLKAAELDTLRAENERIKTKCERTQELLRKAEAERVSQNNDTSVFLSAEKHAELVKKVELCQVYQESNRLLRQELEAVRASVSLASTSSGASDVDIETLTKENEILKREVKSWQQRLQKATLQAGQAVVVKEMEEKAKRAEERAALAEEEAKQAKEEKAKADEEGKKKDEIVDQ</sequence>
<proteinExistence type="predicted"/>
<dbReference type="EMBL" id="MNPL01005026">
    <property type="protein sequence ID" value="OQR76286.1"/>
    <property type="molecule type" value="Genomic_DNA"/>
</dbReference>